<organism evidence="1 2">
    <name type="scientific">Bonamia ostreae</name>
    <dbReference type="NCBI Taxonomy" id="126728"/>
    <lineage>
        <taxon>Eukaryota</taxon>
        <taxon>Sar</taxon>
        <taxon>Rhizaria</taxon>
        <taxon>Endomyxa</taxon>
        <taxon>Ascetosporea</taxon>
        <taxon>Haplosporida</taxon>
        <taxon>Bonamia</taxon>
    </lineage>
</organism>
<comment type="caution">
    <text evidence="1">The sequence shown here is derived from an EMBL/GenBank/DDBJ whole genome shotgun (WGS) entry which is preliminary data.</text>
</comment>
<reference evidence="1 2" key="1">
    <citation type="journal article" date="2024" name="BMC Biol.">
        <title>Comparative genomics of Ascetosporea gives new insight into the evolutionary basis for animal parasitism in Rhizaria.</title>
        <authorList>
            <person name="Hiltunen Thoren M."/>
            <person name="Onut-Brannstrom I."/>
            <person name="Alfjorden A."/>
            <person name="Peckova H."/>
            <person name="Swords F."/>
            <person name="Hooper C."/>
            <person name="Holzer A.S."/>
            <person name="Bass D."/>
            <person name="Burki F."/>
        </authorList>
    </citation>
    <scope>NUCLEOTIDE SEQUENCE [LARGE SCALE GENOMIC DNA]</scope>
    <source>
        <strain evidence="1">20-A016</strain>
    </source>
</reference>
<dbReference type="EMBL" id="JBDODL010000208">
    <property type="protein sequence ID" value="MES1919139.1"/>
    <property type="molecule type" value="Genomic_DNA"/>
</dbReference>
<name>A0ABV2AI72_9EUKA</name>
<dbReference type="Proteomes" id="UP001439008">
    <property type="component" value="Unassembled WGS sequence"/>
</dbReference>
<protein>
    <submittedName>
        <fullName evidence="1">Uncharacterized protein</fullName>
    </submittedName>
</protein>
<gene>
    <name evidence="1" type="ORF">MHBO_001003</name>
</gene>
<proteinExistence type="predicted"/>
<keyword evidence="2" id="KW-1185">Reference proteome</keyword>
<evidence type="ECO:0000313" key="2">
    <source>
        <dbReference type="Proteomes" id="UP001439008"/>
    </source>
</evidence>
<sequence length="150" mass="17474">MGTLYTKIWTILDSKNKIADFCKNLCPLNKENGFNVDLIESGLNATVYCQNKKFVKIGNKFFDSVELKCYMGINYVDLKRAKKIDCEKLDLTKCTNFSKESILDYHYECNIGNNGQIKKLNFQCTEMFINKIINIDWKEKVLTACRSFIY</sequence>
<accession>A0ABV2AI72</accession>
<evidence type="ECO:0000313" key="1">
    <source>
        <dbReference type="EMBL" id="MES1919139.1"/>
    </source>
</evidence>